<dbReference type="GO" id="GO:0005524">
    <property type="term" value="F:ATP binding"/>
    <property type="evidence" value="ECO:0007669"/>
    <property type="project" value="InterPro"/>
</dbReference>
<evidence type="ECO:0000313" key="6">
    <source>
        <dbReference type="EMBL" id="CAF4604453.1"/>
    </source>
</evidence>
<accession>A0A821CBF8</accession>
<evidence type="ECO:0000256" key="4">
    <source>
        <dbReference type="ARBA" id="ARBA00023136"/>
    </source>
</evidence>
<dbReference type="AlphaFoldDB" id="A0A821CBF8"/>
<evidence type="ECO:0000256" key="5">
    <source>
        <dbReference type="SAM" id="Phobius"/>
    </source>
</evidence>
<gene>
    <name evidence="6" type="ORF">HFQ381_LOCUS33696</name>
</gene>
<keyword evidence="4 5" id="KW-0472">Membrane</keyword>
<dbReference type="Gene3D" id="1.20.1560.10">
    <property type="entry name" value="ABC transporter type 1, transmembrane domain"/>
    <property type="match status" value="1"/>
</dbReference>
<dbReference type="SUPFAM" id="SSF52540">
    <property type="entry name" value="P-loop containing nucleoside triphosphate hydrolases"/>
    <property type="match status" value="1"/>
</dbReference>
<feature type="transmembrane region" description="Helical" evidence="5">
    <location>
        <begin position="12"/>
        <end position="35"/>
    </location>
</feature>
<keyword evidence="3 5" id="KW-1133">Transmembrane helix</keyword>
<dbReference type="Proteomes" id="UP000663851">
    <property type="component" value="Unassembled WGS sequence"/>
</dbReference>
<dbReference type="PANTHER" id="PTHR43394:SF27">
    <property type="entry name" value="ATP-DEPENDENT TRANSLOCASE ABCB1-LIKE"/>
    <property type="match status" value="1"/>
</dbReference>
<feature type="non-terminal residue" evidence="6">
    <location>
        <position position="1"/>
    </location>
</feature>
<sequence length="119" mass="13089">MTEKNRKTFTISDILIIVSIISQCLGFFSFIGPFVQAFSEARGAAASVFRLIDEGKDENINEAEVWEDNTELRCNINGDIEFHNVNFHYPSRKDAPVLCNLSVVARAGQTTALVGSSGC</sequence>
<dbReference type="PANTHER" id="PTHR43394">
    <property type="entry name" value="ATP-DEPENDENT PERMEASE MDL1, MITOCHONDRIAL"/>
    <property type="match status" value="1"/>
</dbReference>
<dbReference type="GO" id="GO:0015421">
    <property type="term" value="F:ABC-type oligopeptide transporter activity"/>
    <property type="evidence" value="ECO:0007669"/>
    <property type="project" value="TreeGrafter"/>
</dbReference>
<reference evidence="6" key="1">
    <citation type="submission" date="2021-02" db="EMBL/GenBank/DDBJ databases">
        <authorList>
            <person name="Nowell W R."/>
        </authorList>
    </citation>
    <scope>NUCLEOTIDE SEQUENCE</scope>
</reference>
<keyword evidence="2 5" id="KW-0812">Transmembrane</keyword>
<evidence type="ECO:0000256" key="1">
    <source>
        <dbReference type="ARBA" id="ARBA00004141"/>
    </source>
</evidence>
<proteinExistence type="predicted"/>
<dbReference type="InterPro" id="IPR039421">
    <property type="entry name" value="Type_1_exporter"/>
</dbReference>
<evidence type="ECO:0000256" key="3">
    <source>
        <dbReference type="ARBA" id="ARBA00022989"/>
    </source>
</evidence>
<dbReference type="InterPro" id="IPR036640">
    <property type="entry name" value="ABC1_TM_sf"/>
</dbReference>
<evidence type="ECO:0000313" key="7">
    <source>
        <dbReference type="Proteomes" id="UP000663851"/>
    </source>
</evidence>
<dbReference type="Gene3D" id="3.40.50.300">
    <property type="entry name" value="P-loop containing nucleotide triphosphate hydrolases"/>
    <property type="match status" value="1"/>
</dbReference>
<dbReference type="GO" id="GO:0005743">
    <property type="term" value="C:mitochondrial inner membrane"/>
    <property type="evidence" value="ECO:0007669"/>
    <property type="project" value="TreeGrafter"/>
</dbReference>
<protein>
    <submittedName>
        <fullName evidence="6">Uncharacterized protein</fullName>
    </submittedName>
</protein>
<dbReference type="InterPro" id="IPR027417">
    <property type="entry name" value="P-loop_NTPase"/>
</dbReference>
<name>A0A821CBF8_9BILA</name>
<evidence type="ECO:0000256" key="2">
    <source>
        <dbReference type="ARBA" id="ARBA00022692"/>
    </source>
</evidence>
<organism evidence="6 7">
    <name type="scientific">Rotaria socialis</name>
    <dbReference type="NCBI Taxonomy" id="392032"/>
    <lineage>
        <taxon>Eukaryota</taxon>
        <taxon>Metazoa</taxon>
        <taxon>Spiralia</taxon>
        <taxon>Gnathifera</taxon>
        <taxon>Rotifera</taxon>
        <taxon>Eurotatoria</taxon>
        <taxon>Bdelloidea</taxon>
        <taxon>Philodinida</taxon>
        <taxon>Philodinidae</taxon>
        <taxon>Rotaria</taxon>
    </lineage>
</organism>
<dbReference type="EMBL" id="CAJOBO010011314">
    <property type="protein sequence ID" value="CAF4604453.1"/>
    <property type="molecule type" value="Genomic_DNA"/>
</dbReference>
<comment type="caution">
    <text evidence="6">The sequence shown here is derived from an EMBL/GenBank/DDBJ whole genome shotgun (WGS) entry which is preliminary data.</text>
</comment>
<comment type="subcellular location">
    <subcellularLocation>
        <location evidence="1">Membrane</location>
        <topology evidence="1">Multi-pass membrane protein</topology>
    </subcellularLocation>
</comment>
<dbReference type="GO" id="GO:0090374">
    <property type="term" value="P:oligopeptide export from mitochondrion"/>
    <property type="evidence" value="ECO:0007669"/>
    <property type="project" value="TreeGrafter"/>
</dbReference>